<dbReference type="GO" id="GO:0003700">
    <property type="term" value="F:DNA-binding transcription factor activity"/>
    <property type="evidence" value="ECO:0007669"/>
    <property type="project" value="InterPro"/>
</dbReference>
<keyword evidence="3" id="KW-1185">Reference proteome</keyword>
<gene>
    <name evidence="2" type="ORF">GXP67_00785</name>
</gene>
<dbReference type="RefSeq" id="WP_162441397.1">
    <property type="nucleotide sequence ID" value="NZ_CP048222.1"/>
</dbReference>
<dbReference type="Pfam" id="PF04542">
    <property type="entry name" value="Sigma70_r2"/>
    <property type="match status" value="1"/>
</dbReference>
<sequence length="93" mass="10756">MSCLAQQEIISLIKNKEKEGFDRLYDTYSVALYKLSLHITSDDKLAQQVLENSFVFIWKNIDTYTPSQISFGVWLISIVKQEANKMAHLQVND</sequence>
<dbReference type="InterPro" id="IPR007627">
    <property type="entry name" value="RNA_pol_sigma70_r2"/>
</dbReference>
<name>A0A6C0GC33_9BACT</name>
<feature type="domain" description="RNA polymerase sigma-70 region 2" evidence="1">
    <location>
        <begin position="24"/>
        <end position="83"/>
    </location>
</feature>
<dbReference type="KEGG" id="rhoz:GXP67_00785"/>
<dbReference type="Proteomes" id="UP000480178">
    <property type="component" value="Chromosome"/>
</dbReference>
<evidence type="ECO:0000313" key="2">
    <source>
        <dbReference type="EMBL" id="QHT65310.1"/>
    </source>
</evidence>
<dbReference type="InterPro" id="IPR013325">
    <property type="entry name" value="RNA_pol_sigma_r2"/>
</dbReference>
<evidence type="ECO:0000259" key="1">
    <source>
        <dbReference type="Pfam" id="PF04542"/>
    </source>
</evidence>
<organism evidence="2 3">
    <name type="scientific">Rhodocytophaga rosea</name>
    <dbReference type="NCBI Taxonomy" id="2704465"/>
    <lineage>
        <taxon>Bacteria</taxon>
        <taxon>Pseudomonadati</taxon>
        <taxon>Bacteroidota</taxon>
        <taxon>Cytophagia</taxon>
        <taxon>Cytophagales</taxon>
        <taxon>Rhodocytophagaceae</taxon>
        <taxon>Rhodocytophaga</taxon>
    </lineage>
</organism>
<dbReference type="GO" id="GO:0006352">
    <property type="term" value="P:DNA-templated transcription initiation"/>
    <property type="evidence" value="ECO:0007669"/>
    <property type="project" value="InterPro"/>
</dbReference>
<dbReference type="SUPFAM" id="SSF88946">
    <property type="entry name" value="Sigma2 domain of RNA polymerase sigma factors"/>
    <property type="match status" value="1"/>
</dbReference>
<evidence type="ECO:0000313" key="3">
    <source>
        <dbReference type="Proteomes" id="UP000480178"/>
    </source>
</evidence>
<proteinExistence type="predicted"/>
<reference evidence="2 3" key="1">
    <citation type="submission" date="2020-01" db="EMBL/GenBank/DDBJ databases">
        <authorList>
            <person name="Kim M.K."/>
        </authorList>
    </citation>
    <scope>NUCLEOTIDE SEQUENCE [LARGE SCALE GENOMIC DNA]</scope>
    <source>
        <strain evidence="2 3">172606-1</strain>
    </source>
</reference>
<dbReference type="EMBL" id="CP048222">
    <property type="protein sequence ID" value="QHT65310.1"/>
    <property type="molecule type" value="Genomic_DNA"/>
</dbReference>
<dbReference type="AlphaFoldDB" id="A0A6C0GC33"/>
<accession>A0A6C0GC33</accession>
<dbReference type="Gene3D" id="1.10.1740.10">
    <property type="match status" value="1"/>
</dbReference>
<protein>
    <recommendedName>
        <fullName evidence="1">RNA polymerase sigma-70 region 2 domain-containing protein</fullName>
    </recommendedName>
</protein>